<dbReference type="AlphaFoldDB" id="A0A6I4W583"/>
<keyword evidence="2" id="KW-1185">Reference proteome</keyword>
<sequence length="367" mass="41449">MTETQRLIQDFVQYLHTPITSSRDLKTDQTAFQEPAIENLLRFAVENRDKLDELLSNIATTLPSELDVYKKGLACLISGTLIEFGGNPKIIADTIVKQLENHLTAVESFFSHAKQERIDTDKLSLKDVDLLFACDADAVKSWITAPYVVLATMTSICRVKEARIQLRQNGPFITQVVHLEDDIDNLYYLKQVIYSVDDFELIALHPESKTGLRLRAEMIQNNFHFFTLLQDQYVNQFGSLADFAHLKRNEKAIQLAKGVNISGLDEQIHDHALFGFYDYGSLDEKGNLLQAVPPANWLFGEGTLYHVPKLNGVPIVLLGKNSLGGRSWDITFCTPVHEALKPKLEVLEVLSIEQVEEQIKQIQSHIG</sequence>
<accession>A0A6I4W583</accession>
<organism evidence="1 2">
    <name type="scientific">Shimazuella alba</name>
    <dbReference type="NCBI Taxonomy" id="2690964"/>
    <lineage>
        <taxon>Bacteria</taxon>
        <taxon>Bacillati</taxon>
        <taxon>Bacillota</taxon>
        <taxon>Bacilli</taxon>
        <taxon>Bacillales</taxon>
        <taxon>Thermoactinomycetaceae</taxon>
        <taxon>Shimazuella</taxon>
    </lineage>
</organism>
<comment type="caution">
    <text evidence="1">The sequence shown here is derived from an EMBL/GenBank/DDBJ whole genome shotgun (WGS) entry which is preliminary data.</text>
</comment>
<reference evidence="1 2" key="1">
    <citation type="submission" date="2019-12" db="EMBL/GenBank/DDBJ databases">
        <title>Whole-genome analyses of novel actinobacteria.</title>
        <authorList>
            <person name="Sahin N."/>
            <person name="Saygin H."/>
        </authorList>
    </citation>
    <scope>NUCLEOTIDE SEQUENCE [LARGE SCALE GENOMIC DNA]</scope>
    <source>
        <strain evidence="1 2">KC615</strain>
    </source>
</reference>
<dbReference type="EMBL" id="WUUL01000014">
    <property type="protein sequence ID" value="MXQ55472.1"/>
    <property type="molecule type" value="Genomic_DNA"/>
</dbReference>
<name>A0A6I4W583_9BACL</name>
<proteinExistence type="predicted"/>
<dbReference type="Proteomes" id="UP000430692">
    <property type="component" value="Unassembled WGS sequence"/>
</dbReference>
<evidence type="ECO:0000313" key="1">
    <source>
        <dbReference type="EMBL" id="MXQ55472.1"/>
    </source>
</evidence>
<gene>
    <name evidence="1" type="ORF">GSM42_17460</name>
</gene>
<evidence type="ECO:0000313" key="2">
    <source>
        <dbReference type="Proteomes" id="UP000430692"/>
    </source>
</evidence>
<dbReference type="RefSeq" id="WP_160802821.1">
    <property type="nucleotide sequence ID" value="NZ_WUUL01000014.1"/>
</dbReference>
<protein>
    <submittedName>
        <fullName evidence="1">Uncharacterized protein</fullName>
    </submittedName>
</protein>